<dbReference type="Proteomes" id="UP000321945">
    <property type="component" value="Unassembled WGS sequence"/>
</dbReference>
<sequence length="152" mass="17053">MRTKASIFLVIAFSAFISCSVDNCDVDCNSGPLSLSFELLDKATGENLFINGTFDPADIEVLDLDNNNSRVQFTFNSENDINSINLGPFGWEKKIANYVLKVEEREIFVLLVDAEEKKEDCCSYVILNKLTIEGSNYSQNTENGIYEILVEL</sequence>
<feature type="chain" id="PRO_5023079507" description="Lipoprotein" evidence="1">
    <location>
        <begin position="21"/>
        <end position="152"/>
    </location>
</feature>
<keyword evidence="1" id="KW-0732">Signal</keyword>
<protein>
    <recommendedName>
        <fullName evidence="4">Lipoprotein</fullName>
    </recommendedName>
</protein>
<dbReference type="AlphaFoldDB" id="A0A5C6YN19"/>
<keyword evidence="3" id="KW-1185">Reference proteome</keyword>
<gene>
    <name evidence="2" type="ORF">ESV24_10200</name>
</gene>
<dbReference type="PROSITE" id="PS51257">
    <property type="entry name" value="PROKAR_LIPOPROTEIN"/>
    <property type="match status" value="1"/>
</dbReference>
<dbReference type="EMBL" id="VORU01000008">
    <property type="protein sequence ID" value="TXD68819.1"/>
    <property type="molecule type" value="Genomic_DNA"/>
</dbReference>
<reference evidence="2 3" key="1">
    <citation type="submission" date="2019-08" db="EMBL/GenBank/DDBJ databases">
        <title>Genome of Aequorivita lipolytica Y10-2 (type strain).</title>
        <authorList>
            <person name="Bowman J.P."/>
        </authorList>
    </citation>
    <scope>NUCLEOTIDE SEQUENCE [LARGE SCALE GENOMIC DNA]</scope>
    <source>
        <strain evidence="2 3">Y10-2</strain>
    </source>
</reference>
<evidence type="ECO:0000313" key="2">
    <source>
        <dbReference type="EMBL" id="TXD68819.1"/>
    </source>
</evidence>
<evidence type="ECO:0000256" key="1">
    <source>
        <dbReference type="SAM" id="SignalP"/>
    </source>
</evidence>
<feature type="signal peptide" evidence="1">
    <location>
        <begin position="1"/>
        <end position="20"/>
    </location>
</feature>
<comment type="caution">
    <text evidence="2">The sequence shown here is derived from an EMBL/GenBank/DDBJ whole genome shotgun (WGS) entry which is preliminary data.</text>
</comment>
<evidence type="ECO:0000313" key="3">
    <source>
        <dbReference type="Proteomes" id="UP000321945"/>
    </source>
</evidence>
<organism evidence="2 3">
    <name type="scientific">Aequorivita lipolytica</name>
    <dbReference type="NCBI Taxonomy" id="153267"/>
    <lineage>
        <taxon>Bacteria</taxon>
        <taxon>Pseudomonadati</taxon>
        <taxon>Bacteroidota</taxon>
        <taxon>Flavobacteriia</taxon>
        <taxon>Flavobacteriales</taxon>
        <taxon>Flavobacteriaceae</taxon>
        <taxon>Aequorivita</taxon>
    </lineage>
</organism>
<evidence type="ECO:0008006" key="4">
    <source>
        <dbReference type="Google" id="ProtNLM"/>
    </source>
</evidence>
<proteinExistence type="predicted"/>
<dbReference type="RefSeq" id="WP_111816165.1">
    <property type="nucleotide sequence ID" value="NZ_CBCRZQ010000006.1"/>
</dbReference>
<name>A0A5C6YN19_9FLAO</name>
<accession>A0A5C6YN19</accession>
<dbReference type="OrthoDB" id="1119476at2"/>